<name>A0A6A6GRC1_9PEZI</name>
<dbReference type="OrthoDB" id="10628054at2759"/>
<gene>
    <name evidence="2" type="ORF">BDZ85DRAFT_255658</name>
</gene>
<evidence type="ECO:0000256" key="1">
    <source>
        <dbReference type="SAM" id="MobiDB-lite"/>
    </source>
</evidence>
<protein>
    <submittedName>
        <fullName evidence="2">Uncharacterized protein</fullName>
    </submittedName>
</protein>
<dbReference type="Proteomes" id="UP000799538">
    <property type="component" value="Unassembled WGS sequence"/>
</dbReference>
<organism evidence="2 3">
    <name type="scientific">Elsinoe ampelina</name>
    <dbReference type="NCBI Taxonomy" id="302913"/>
    <lineage>
        <taxon>Eukaryota</taxon>
        <taxon>Fungi</taxon>
        <taxon>Dikarya</taxon>
        <taxon>Ascomycota</taxon>
        <taxon>Pezizomycotina</taxon>
        <taxon>Dothideomycetes</taxon>
        <taxon>Dothideomycetidae</taxon>
        <taxon>Myriangiales</taxon>
        <taxon>Elsinoaceae</taxon>
        <taxon>Elsinoe</taxon>
    </lineage>
</organism>
<feature type="region of interest" description="Disordered" evidence="1">
    <location>
        <begin position="54"/>
        <end position="95"/>
    </location>
</feature>
<accession>A0A6A6GRC1</accession>
<sequence length="289" mass="32733">MKEVERLGYHDKKELWSAQYLPADDGEEERRVRVKWLGQEMADELERDVVRGHGEREGKGPVVEIGGIGHSTGGHSAAWDERREDDHTQKSRSTRPKKVFVQSSLFAGVMLNIQHKYGVNVGLVLERLYSKDTSQDQPQYLGMSGLQAAGHQRDALRIVPDTGERSANYDDSGMQSLERGSVLEGQKSTRAQEEIQSMMRCWEAQYPGILSGKGRHLLSVDLRLMDDLEPVLQELGVRNGNHPGHQPSHVIGKELEMEARRRRHRQLVFRGVDGSREVFKLDSKSSIQM</sequence>
<dbReference type="EMBL" id="ML992501">
    <property type="protein sequence ID" value="KAF2228251.1"/>
    <property type="molecule type" value="Genomic_DNA"/>
</dbReference>
<reference evidence="3" key="1">
    <citation type="journal article" date="2020" name="Stud. Mycol.">
        <title>101 Dothideomycetes genomes: A test case for predicting lifestyles and emergence of pathogens.</title>
        <authorList>
            <person name="Haridas S."/>
            <person name="Albert R."/>
            <person name="Binder M."/>
            <person name="Bloem J."/>
            <person name="LaButti K."/>
            <person name="Salamov A."/>
            <person name="Andreopoulos B."/>
            <person name="Baker S."/>
            <person name="Barry K."/>
            <person name="Bills G."/>
            <person name="Bluhm B."/>
            <person name="Cannon C."/>
            <person name="Castanera R."/>
            <person name="Culley D."/>
            <person name="Daum C."/>
            <person name="Ezra D."/>
            <person name="Gonzalez J."/>
            <person name="Henrissat B."/>
            <person name="Kuo A."/>
            <person name="Liang C."/>
            <person name="Lipzen A."/>
            <person name="Lutzoni F."/>
            <person name="Magnuson J."/>
            <person name="Mondo S."/>
            <person name="Nolan M."/>
            <person name="Ohm R."/>
            <person name="Pangilinan J."/>
            <person name="Park H.-J."/>
            <person name="Ramirez L."/>
            <person name="Alfaro M."/>
            <person name="Sun H."/>
            <person name="Tritt A."/>
            <person name="Yoshinaga Y."/>
            <person name="Zwiers L.-H."/>
            <person name="Turgeon B."/>
            <person name="Goodwin S."/>
            <person name="Spatafora J."/>
            <person name="Crous P."/>
            <person name="Grigoriev I."/>
        </authorList>
    </citation>
    <scope>NUCLEOTIDE SEQUENCE [LARGE SCALE GENOMIC DNA]</scope>
    <source>
        <strain evidence="3">CECT 20119</strain>
    </source>
</reference>
<proteinExistence type="predicted"/>
<dbReference type="AlphaFoldDB" id="A0A6A6GRC1"/>
<evidence type="ECO:0000313" key="2">
    <source>
        <dbReference type="EMBL" id="KAF2228251.1"/>
    </source>
</evidence>
<feature type="compositionally biased region" description="Basic and acidic residues" evidence="1">
    <location>
        <begin position="78"/>
        <end position="89"/>
    </location>
</feature>
<evidence type="ECO:0000313" key="3">
    <source>
        <dbReference type="Proteomes" id="UP000799538"/>
    </source>
</evidence>
<keyword evidence="3" id="KW-1185">Reference proteome</keyword>